<keyword evidence="2" id="KW-1185">Reference proteome</keyword>
<protein>
    <submittedName>
        <fullName evidence="1">Uncharacterized protein</fullName>
    </submittedName>
</protein>
<organism evidence="1 2">
    <name type="scientific">Pistacia integerrima</name>
    <dbReference type="NCBI Taxonomy" id="434235"/>
    <lineage>
        <taxon>Eukaryota</taxon>
        <taxon>Viridiplantae</taxon>
        <taxon>Streptophyta</taxon>
        <taxon>Embryophyta</taxon>
        <taxon>Tracheophyta</taxon>
        <taxon>Spermatophyta</taxon>
        <taxon>Magnoliopsida</taxon>
        <taxon>eudicotyledons</taxon>
        <taxon>Gunneridae</taxon>
        <taxon>Pentapetalae</taxon>
        <taxon>rosids</taxon>
        <taxon>malvids</taxon>
        <taxon>Sapindales</taxon>
        <taxon>Anacardiaceae</taxon>
        <taxon>Pistacia</taxon>
    </lineage>
</organism>
<proteinExistence type="predicted"/>
<gene>
    <name evidence="1" type="ORF">Pint_29819</name>
</gene>
<dbReference type="EMBL" id="CM047750">
    <property type="protein sequence ID" value="KAJ0007570.1"/>
    <property type="molecule type" value="Genomic_DNA"/>
</dbReference>
<evidence type="ECO:0000313" key="2">
    <source>
        <dbReference type="Proteomes" id="UP001163603"/>
    </source>
</evidence>
<comment type="caution">
    <text evidence="1">The sequence shown here is derived from an EMBL/GenBank/DDBJ whole genome shotgun (WGS) entry which is preliminary data.</text>
</comment>
<dbReference type="Proteomes" id="UP001163603">
    <property type="component" value="Chromosome 15"/>
</dbReference>
<evidence type="ECO:0000313" key="1">
    <source>
        <dbReference type="EMBL" id="KAJ0007570.1"/>
    </source>
</evidence>
<reference evidence="2" key="1">
    <citation type="journal article" date="2023" name="G3 (Bethesda)">
        <title>Genome assembly and association tests identify interacting loci associated with vigor, precocity, and sex in interspecific pistachio rootstocks.</title>
        <authorList>
            <person name="Palmer W."/>
            <person name="Jacygrad E."/>
            <person name="Sagayaradj S."/>
            <person name="Cavanaugh K."/>
            <person name="Han R."/>
            <person name="Bertier L."/>
            <person name="Beede B."/>
            <person name="Kafkas S."/>
            <person name="Golino D."/>
            <person name="Preece J."/>
            <person name="Michelmore R."/>
        </authorList>
    </citation>
    <scope>NUCLEOTIDE SEQUENCE [LARGE SCALE GENOMIC DNA]</scope>
</reference>
<name>A0ACC0X069_9ROSI</name>
<accession>A0ACC0X069</accession>
<sequence>MVDYCSNRSSTGDHHLQFVFLHPKIKKQHILNPSSDLITTFLHQFVTQPQSRWLLRS</sequence>